<gene>
    <name evidence="1" type="ORF">QAD02_001625</name>
</gene>
<sequence length="110" mass="12104">MDAGDVLDMPGLAQAPTQSPATTTTRSNLPECFDARDEDRLRDGYDLVAPLRAQTAGGNDSPVTRTDCDASRMATESFSFSIFSWRKFHFPARLSAKGAGLRRKAFDFVR</sequence>
<proteinExistence type="predicted"/>
<dbReference type="EMBL" id="CM056743">
    <property type="protein sequence ID" value="KAJ8670366.1"/>
    <property type="molecule type" value="Genomic_DNA"/>
</dbReference>
<evidence type="ECO:0000313" key="2">
    <source>
        <dbReference type="Proteomes" id="UP001239111"/>
    </source>
</evidence>
<accession>A0ACC2NHG5</accession>
<organism evidence="1 2">
    <name type="scientific">Eretmocerus hayati</name>
    <dbReference type="NCBI Taxonomy" id="131215"/>
    <lineage>
        <taxon>Eukaryota</taxon>
        <taxon>Metazoa</taxon>
        <taxon>Ecdysozoa</taxon>
        <taxon>Arthropoda</taxon>
        <taxon>Hexapoda</taxon>
        <taxon>Insecta</taxon>
        <taxon>Pterygota</taxon>
        <taxon>Neoptera</taxon>
        <taxon>Endopterygota</taxon>
        <taxon>Hymenoptera</taxon>
        <taxon>Apocrita</taxon>
        <taxon>Proctotrupomorpha</taxon>
        <taxon>Chalcidoidea</taxon>
        <taxon>Aphelinidae</taxon>
        <taxon>Aphelininae</taxon>
        <taxon>Eretmocerus</taxon>
    </lineage>
</organism>
<protein>
    <submittedName>
        <fullName evidence="1">Uncharacterized protein</fullName>
    </submittedName>
</protein>
<reference evidence="1" key="1">
    <citation type="submission" date="2023-04" db="EMBL/GenBank/DDBJ databases">
        <title>A chromosome-level genome assembly of the parasitoid wasp Eretmocerus hayati.</title>
        <authorList>
            <person name="Zhong Y."/>
            <person name="Liu S."/>
            <person name="Liu Y."/>
        </authorList>
    </citation>
    <scope>NUCLEOTIDE SEQUENCE</scope>
    <source>
        <strain evidence="1">ZJU_SS_LIU_2023</strain>
    </source>
</reference>
<keyword evidence="2" id="KW-1185">Reference proteome</keyword>
<evidence type="ECO:0000313" key="1">
    <source>
        <dbReference type="EMBL" id="KAJ8670366.1"/>
    </source>
</evidence>
<name>A0ACC2NHG5_9HYME</name>
<comment type="caution">
    <text evidence="1">The sequence shown here is derived from an EMBL/GenBank/DDBJ whole genome shotgun (WGS) entry which is preliminary data.</text>
</comment>
<dbReference type="Proteomes" id="UP001239111">
    <property type="component" value="Chromosome 3"/>
</dbReference>